<dbReference type="InterPro" id="IPR036864">
    <property type="entry name" value="Zn2-C6_fun-type_DNA-bd_sf"/>
</dbReference>
<keyword evidence="5" id="KW-0238">DNA-binding</keyword>
<dbReference type="GO" id="GO:0006351">
    <property type="term" value="P:DNA-templated transcription"/>
    <property type="evidence" value="ECO:0007669"/>
    <property type="project" value="InterPro"/>
</dbReference>
<dbReference type="GO" id="GO:0045944">
    <property type="term" value="P:positive regulation of transcription by RNA polymerase II"/>
    <property type="evidence" value="ECO:0007669"/>
    <property type="project" value="TreeGrafter"/>
</dbReference>
<keyword evidence="6" id="KW-0804">Transcription</keyword>
<name>A0A151GN75_DRECN</name>
<dbReference type="GO" id="GO:0043565">
    <property type="term" value="F:sequence-specific DNA binding"/>
    <property type="evidence" value="ECO:0007669"/>
    <property type="project" value="TreeGrafter"/>
</dbReference>
<keyword evidence="11" id="KW-1185">Reference proteome</keyword>
<evidence type="ECO:0000256" key="2">
    <source>
        <dbReference type="ARBA" id="ARBA00022723"/>
    </source>
</evidence>
<evidence type="ECO:0000313" key="10">
    <source>
        <dbReference type="EMBL" id="KYK58565.1"/>
    </source>
</evidence>
<feature type="domain" description="Zn(2)-C6 fungal-type" evidence="9">
    <location>
        <begin position="55"/>
        <end position="85"/>
    </location>
</feature>
<dbReference type="PANTHER" id="PTHR47782:SF8">
    <property type="entry name" value="ZN(II)2CYS6 TRANSCRIPTION FACTOR (EUROFUNG)"/>
    <property type="match status" value="1"/>
</dbReference>
<keyword evidence="2" id="KW-0479">Metal-binding</keyword>
<accession>A0A151GN75</accession>
<keyword evidence="4" id="KW-0805">Transcription regulation</keyword>
<dbReference type="GeneID" id="63718225"/>
<dbReference type="AlphaFoldDB" id="A0A151GN75"/>
<dbReference type="InterPro" id="IPR007219">
    <property type="entry name" value="XnlR_reg_dom"/>
</dbReference>
<evidence type="ECO:0000256" key="8">
    <source>
        <dbReference type="SAM" id="MobiDB-lite"/>
    </source>
</evidence>
<evidence type="ECO:0000256" key="1">
    <source>
        <dbReference type="ARBA" id="ARBA00004123"/>
    </source>
</evidence>
<dbReference type="Gene3D" id="4.10.240.10">
    <property type="entry name" value="Zn(2)-C6 fungal-type DNA-binding domain"/>
    <property type="match status" value="1"/>
</dbReference>
<evidence type="ECO:0000256" key="5">
    <source>
        <dbReference type="ARBA" id="ARBA00023125"/>
    </source>
</evidence>
<dbReference type="SMART" id="SM00906">
    <property type="entry name" value="Fungal_trans"/>
    <property type="match status" value="1"/>
</dbReference>
<dbReference type="Pfam" id="PF00172">
    <property type="entry name" value="Zn_clus"/>
    <property type="match status" value="1"/>
</dbReference>
<keyword evidence="3" id="KW-0862">Zinc</keyword>
<protein>
    <submittedName>
        <fullName evidence="10">Fungal specific transcription factor domain-containing protein</fullName>
    </submittedName>
</protein>
<dbReference type="Pfam" id="PF04082">
    <property type="entry name" value="Fungal_trans"/>
    <property type="match status" value="1"/>
</dbReference>
<dbReference type="STRING" id="98403.A0A151GN75"/>
<reference evidence="10 11" key="1">
    <citation type="journal article" date="2016" name="Sci. Rep.">
        <title>Insights into Adaptations to a Near-Obligate Nematode Endoparasitic Lifestyle from the Finished Genome of Drechmeria coniospora.</title>
        <authorList>
            <person name="Zhang L."/>
            <person name="Zhou Z."/>
            <person name="Guo Q."/>
            <person name="Fokkens L."/>
            <person name="Miskei M."/>
            <person name="Pocsi I."/>
            <person name="Zhang W."/>
            <person name="Chen M."/>
            <person name="Wang L."/>
            <person name="Sun Y."/>
            <person name="Donzelli B.G."/>
            <person name="Gibson D.M."/>
            <person name="Nelson D.R."/>
            <person name="Luo J.G."/>
            <person name="Rep M."/>
            <person name="Liu H."/>
            <person name="Yang S."/>
            <person name="Wang J."/>
            <person name="Krasnoff S.B."/>
            <person name="Xu Y."/>
            <person name="Molnar I."/>
            <person name="Lin M."/>
        </authorList>
    </citation>
    <scope>NUCLEOTIDE SEQUENCE [LARGE SCALE GENOMIC DNA]</scope>
    <source>
        <strain evidence="10 11">ARSEF 6962</strain>
    </source>
</reference>
<sequence>MDPSQIFSQGLGQFPPHQSHQSQEYVPQQAQQPQQPRNDHPLGSPGHRVAHTLTACCRCRQRKTRCDPTLPRCLPCERSGSVCEYLDPAKGKKINRYYVIKLQDRVKALEAELAQFTDDDGDYPSSNEDIVRPGGMIRLTAGDETPRYLGPSSGIAMTRLLMEEAKRYTDSHRISDLFPEVRARGQARMQSIQMTGPAAVRKPSYPMMSDHPAESLPRRETTDKLVEIFKHKSQLFWPVLHEVDFQRDLEAVYNGDTDPYRSFVVRMVIAIGMQKLEIQYAGLADSYYVAAMQYAEAVIRPKDLKTLQCLILIVQYSLQSPTRTPVYFVLGLATRICQQESLASEETITKGINLDPKSIDMRRRLVWIVATMEFSLSYNMGRPSGFARGDDRLDVDFFADVEDELITSAGIQPGSVSDRKLAAIHFYKSRALQAEVMRTLYEIKKPTPENHLDPWFGKMEQKMKDWVDASPSAPAWLKFQFTGFFHQMRIALYRPSPQVPKPLPHAAGICFESAVIVLKHTQAHMETGTVSITWVFLLTLNTALNALLWATSYPEVRQQHSRAEVEELIQMSLACLDKCVERWPGTAYTSELYGIISKACLQSYESGGTAGKQAAFAFPSPSPGLEPQSPPDAYAQSAHSRPDVTSPQFGFVFDSPPESMNTNYPFDPNFPAHPTFRSNSIFCNPATDMNGRRFSYFPPDFMHSADAGVGDLGAANPISPHHVQPSSAHHNSMQLPTPPDSVPPSAMSAASPSTTFSPTGMRQSSTLSDGAPDPSVLSVRSEMSPPPTYMTSQDHHHVPNFTTSQPQHQSMSQQRPLPTTTNSADWFYPSTSLVSPYTFGSTSSSFFGDSMPGHFSEPPSAGLGLHLMGAGFESASMFSFVPPGRQGSLTQSQQLKLMNVLETEGVGDMDAFLRAEENMSDVRWY</sequence>
<feature type="compositionally biased region" description="Polar residues" evidence="8">
    <location>
        <begin position="724"/>
        <end position="735"/>
    </location>
</feature>
<dbReference type="PANTHER" id="PTHR47782">
    <property type="entry name" value="ZN(II)2CYS6 TRANSCRIPTION FACTOR (EUROFUNG)-RELATED"/>
    <property type="match status" value="1"/>
</dbReference>
<dbReference type="GO" id="GO:0008270">
    <property type="term" value="F:zinc ion binding"/>
    <property type="evidence" value="ECO:0007669"/>
    <property type="project" value="InterPro"/>
</dbReference>
<dbReference type="RefSeq" id="XP_040657917.1">
    <property type="nucleotide sequence ID" value="XM_040802884.1"/>
</dbReference>
<dbReference type="PROSITE" id="PS50048">
    <property type="entry name" value="ZN2_CY6_FUNGAL_2"/>
    <property type="match status" value="1"/>
</dbReference>
<feature type="compositionally biased region" description="Low complexity" evidence="8">
    <location>
        <begin position="21"/>
        <end position="36"/>
    </location>
</feature>
<comment type="subcellular location">
    <subcellularLocation>
        <location evidence="1">Nucleus</location>
    </subcellularLocation>
</comment>
<organism evidence="10 11">
    <name type="scientific">Drechmeria coniospora</name>
    <name type="common">Nematophagous fungus</name>
    <name type="synonym">Meria coniospora</name>
    <dbReference type="NCBI Taxonomy" id="98403"/>
    <lineage>
        <taxon>Eukaryota</taxon>
        <taxon>Fungi</taxon>
        <taxon>Dikarya</taxon>
        <taxon>Ascomycota</taxon>
        <taxon>Pezizomycotina</taxon>
        <taxon>Sordariomycetes</taxon>
        <taxon>Hypocreomycetidae</taxon>
        <taxon>Hypocreales</taxon>
        <taxon>Ophiocordycipitaceae</taxon>
        <taxon>Drechmeria</taxon>
    </lineage>
</organism>
<dbReference type="CDD" id="cd12148">
    <property type="entry name" value="fungal_TF_MHR"/>
    <property type="match status" value="1"/>
</dbReference>
<dbReference type="InterPro" id="IPR001138">
    <property type="entry name" value="Zn2Cys6_DnaBD"/>
</dbReference>
<dbReference type="SUPFAM" id="SSF57701">
    <property type="entry name" value="Zn2/Cys6 DNA-binding domain"/>
    <property type="match status" value="1"/>
</dbReference>
<feature type="region of interest" description="Disordered" evidence="8">
    <location>
        <begin position="712"/>
        <end position="820"/>
    </location>
</feature>
<evidence type="ECO:0000256" key="6">
    <source>
        <dbReference type="ARBA" id="ARBA00023163"/>
    </source>
</evidence>
<feature type="compositionally biased region" description="Polar residues" evidence="8">
    <location>
        <begin position="1"/>
        <end position="20"/>
    </location>
</feature>
<dbReference type="GO" id="GO:0005634">
    <property type="term" value="C:nucleus"/>
    <property type="evidence" value="ECO:0007669"/>
    <property type="project" value="UniProtKB-SubCell"/>
</dbReference>
<evidence type="ECO:0000256" key="3">
    <source>
        <dbReference type="ARBA" id="ARBA00022833"/>
    </source>
</evidence>
<feature type="region of interest" description="Disordered" evidence="8">
    <location>
        <begin position="1"/>
        <end position="46"/>
    </location>
</feature>
<evidence type="ECO:0000256" key="7">
    <source>
        <dbReference type="ARBA" id="ARBA00023242"/>
    </source>
</evidence>
<feature type="compositionally biased region" description="Pro residues" evidence="8">
    <location>
        <begin position="620"/>
        <end position="630"/>
    </location>
</feature>
<dbReference type="OrthoDB" id="5416384at2759"/>
<dbReference type="CDD" id="cd00067">
    <property type="entry name" value="GAL4"/>
    <property type="match status" value="1"/>
</dbReference>
<evidence type="ECO:0000256" key="4">
    <source>
        <dbReference type="ARBA" id="ARBA00023015"/>
    </source>
</evidence>
<dbReference type="Proteomes" id="UP000076580">
    <property type="component" value="Chromosome 02"/>
</dbReference>
<evidence type="ECO:0000313" key="11">
    <source>
        <dbReference type="Proteomes" id="UP000076580"/>
    </source>
</evidence>
<dbReference type="PROSITE" id="PS00463">
    <property type="entry name" value="ZN2_CY6_FUNGAL_1"/>
    <property type="match status" value="1"/>
</dbReference>
<feature type="compositionally biased region" description="Polar residues" evidence="8">
    <location>
        <begin position="637"/>
        <end position="648"/>
    </location>
</feature>
<proteinExistence type="predicted"/>
<feature type="compositionally biased region" description="Low complexity" evidence="8">
    <location>
        <begin position="743"/>
        <end position="759"/>
    </location>
</feature>
<gene>
    <name evidence="10" type="ORF">DCS_05582</name>
</gene>
<dbReference type="GO" id="GO:0000981">
    <property type="term" value="F:DNA-binding transcription factor activity, RNA polymerase II-specific"/>
    <property type="evidence" value="ECO:0007669"/>
    <property type="project" value="InterPro"/>
</dbReference>
<keyword evidence="7" id="KW-0539">Nucleus</keyword>
<feature type="compositionally biased region" description="Polar residues" evidence="8">
    <location>
        <begin position="800"/>
        <end position="820"/>
    </location>
</feature>
<feature type="region of interest" description="Disordered" evidence="8">
    <location>
        <begin position="615"/>
        <end position="652"/>
    </location>
</feature>
<dbReference type="SMART" id="SM00066">
    <property type="entry name" value="GAL4"/>
    <property type="match status" value="1"/>
</dbReference>
<dbReference type="InParanoid" id="A0A151GN75"/>
<evidence type="ECO:0000259" key="9">
    <source>
        <dbReference type="PROSITE" id="PS50048"/>
    </source>
</evidence>
<dbReference type="InterPro" id="IPR052202">
    <property type="entry name" value="Yeast_MetPath_Reg"/>
</dbReference>
<dbReference type="EMBL" id="LAYC01000002">
    <property type="protein sequence ID" value="KYK58565.1"/>
    <property type="molecule type" value="Genomic_DNA"/>
</dbReference>
<comment type="caution">
    <text evidence="10">The sequence shown here is derived from an EMBL/GenBank/DDBJ whole genome shotgun (WGS) entry which is preliminary data.</text>
</comment>